<evidence type="ECO:0000313" key="2">
    <source>
        <dbReference type="EMBL" id="QCD83766.1"/>
    </source>
</evidence>
<evidence type="ECO:0000256" key="1">
    <source>
        <dbReference type="SAM" id="MobiDB-lite"/>
    </source>
</evidence>
<proteinExistence type="predicted"/>
<reference evidence="2 3" key="1">
    <citation type="submission" date="2019-04" db="EMBL/GenBank/DDBJ databases">
        <title>An improved genome assembly and genetic linkage map for asparagus bean, Vigna unguiculata ssp. sesquipedialis.</title>
        <authorList>
            <person name="Xia Q."/>
            <person name="Zhang R."/>
            <person name="Dong Y."/>
        </authorList>
    </citation>
    <scope>NUCLEOTIDE SEQUENCE [LARGE SCALE GENOMIC DNA]</scope>
    <source>
        <tissue evidence="2">Leaf</tissue>
    </source>
</reference>
<dbReference type="Proteomes" id="UP000501690">
    <property type="component" value="Linkage Group LG2"/>
</dbReference>
<name>A0A4D6L5L6_VIGUN</name>
<feature type="region of interest" description="Disordered" evidence="1">
    <location>
        <begin position="1"/>
        <end position="32"/>
    </location>
</feature>
<organism evidence="2 3">
    <name type="scientific">Vigna unguiculata</name>
    <name type="common">Cowpea</name>
    <dbReference type="NCBI Taxonomy" id="3917"/>
    <lineage>
        <taxon>Eukaryota</taxon>
        <taxon>Viridiplantae</taxon>
        <taxon>Streptophyta</taxon>
        <taxon>Embryophyta</taxon>
        <taxon>Tracheophyta</taxon>
        <taxon>Spermatophyta</taxon>
        <taxon>Magnoliopsida</taxon>
        <taxon>eudicotyledons</taxon>
        <taxon>Gunneridae</taxon>
        <taxon>Pentapetalae</taxon>
        <taxon>rosids</taxon>
        <taxon>fabids</taxon>
        <taxon>Fabales</taxon>
        <taxon>Fabaceae</taxon>
        <taxon>Papilionoideae</taxon>
        <taxon>50 kb inversion clade</taxon>
        <taxon>NPAAA clade</taxon>
        <taxon>indigoferoid/millettioid clade</taxon>
        <taxon>Phaseoleae</taxon>
        <taxon>Vigna</taxon>
    </lineage>
</organism>
<evidence type="ECO:0000313" key="3">
    <source>
        <dbReference type="Proteomes" id="UP000501690"/>
    </source>
</evidence>
<feature type="compositionally biased region" description="Low complexity" evidence="1">
    <location>
        <begin position="1"/>
        <end position="14"/>
    </location>
</feature>
<accession>A0A4D6L5L6</accession>
<keyword evidence="3" id="KW-1185">Reference proteome</keyword>
<sequence length="63" mass="6561">MSSVSGSVSTSSSGSGSGHSGEEGSGRSGSEMVPVVKLLTKLHTYFGEEYQARYRGFGKTKRG</sequence>
<dbReference type="AlphaFoldDB" id="A0A4D6L5L6"/>
<dbReference type="EMBL" id="CP039346">
    <property type="protein sequence ID" value="QCD83766.1"/>
    <property type="molecule type" value="Genomic_DNA"/>
</dbReference>
<gene>
    <name evidence="2" type="ORF">DEO72_LG2g4113</name>
</gene>
<protein>
    <submittedName>
        <fullName evidence="2">Uncharacterized protein</fullName>
    </submittedName>
</protein>